<sequence length="358" mass="40457">MALEMTQKEYKEILQDLKKRDAKSKIVKILKVTTKLVKGKLRKVVIVIVILANGLFANQAFACNEYTVQAGDSWSKLSTRTGFTIEYLKEINGKETNILKTGETIALPDMEEYLADSAHNKTINTNVLVKKPVISKETSKQNTATTGNHNKAVETKQVVYVVQKGDNLWKIARNYQTTIEKIIKDNGLSSTALKIGQTITIHQQKETEEPATGNKPDKEQHPEENQPASTKHTYIIKSGDNLWKIARNYKTTVEKIMKDNGLSSTSLKIGQTITIHQQKETEKPVTGNKPAKEQNTEENQPASSKHTYIVKSGDNLWKIARNYKTTVEMIMKDNQLTSTKLKINQKLVIKYEKTKQVQ</sequence>
<dbReference type="Pfam" id="PF01476">
    <property type="entry name" value="LysM"/>
    <property type="match status" value="4"/>
</dbReference>
<dbReference type="EMBL" id="JARTFS010000012">
    <property type="protein sequence ID" value="MED4402481.1"/>
    <property type="molecule type" value="Genomic_DNA"/>
</dbReference>
<feature type="region of interest" description="Disordered" evidence="1">
    <location>
        <begin position="276"/>
        <end position="305"/>
    </location>
</feature>
<dbReference type="InterPro" id="IPR018392">
    <property type="entry name" value="LysM"/>
</dbReference>
<evidence type="ECO:0000313" key="3">
    <source>
        <dbReference type="EMBL" id="MED4402481.1"/>
    </source>
</evidence>
<dbReference type="GeneID" id="301142646"/>
<reference evidence="3 4" key="1">
    <citation type="submission" date="2023-03" db="EMBL/GenBank/DDBJ databases">
        <title>Bacillus Genome Sequencing.</title>
        <authorList>
            <person name="Dunlap C."/>
        </authorList>
    </citation>
    <scope>NUCLEOTIDE SEQUENCE [LARGE SCALE GENOMIC DNA]</scope>
    <source>
        <strain evidence="3 4">NRS-1717</strain>
    </source>
</reference>
<comment type="caution">
    <text evidence="3">The sequence shown here is derived from an EMBL/GenBank/DDBJ whole genome shotgun (WGS) entry which is preliminary data.</text>
</comment>
<proteinExistence type="predicted"/>
<dbReference type="Proteomes" id="UP001342826">
    <property type="component" value="Unassembled WGS sequence"/>
</dbReference>
<dbReference type="SUPFAM" id="SSF54106">
    <property type="entry name" value="LysM domain"/>
    <property type="match status" value="4"/>
</dbReference>
<dbReference type="PANTHER" id="PTHR33734">
    <property type="entry name" value="LYSM DOMAIN-CONTAINING GPI-ANCHORED PROTEIN 2"/>
    <property type="match status" value="1"/>
</dbReference>
<dbReference type="Gene3D" id="3.10.350.10">
    <property type="entry name" value="LysM domain"/>
    <property type="match status" value="4"/>
</dbReference>
<accession>A0ABU6NZM5</accession>
<dbReference type="InterPro" id="IPR036779">
    <property type="entry name" value="LysM_dom_sf"/>
</dbReference>
<name>A0ABU6NZM5_9BACI</name>
<feature type="compositionally biased region" description="Basic and acidic residues" evidence="1">
    <location>
        <begin position="215"/>
        <end position="224"/>
    </location>
</feature>
<dbReference type="CDD" id="cd00118">
    <property type="entry name" value="LysM"/>
    <property type="match status" value="4"/>
</dbReference>
<feature type="region of interest" description="Disordered" evidence="1">
    <location>
        <begin position="201"/>
        <end position="231"/>
    </location>
</feature>
<protein>
    <submittedName>
        <fullName evidence="3">LysM peptidoglycan-binding domain-containing protein</fullName>
    </submittedName>
</protein>
<evidence type="ECO:0000313" key="4">
    <source>
        <dbReference type="Proteomes" id="UP001342826"/>
    </source>
</evidence>
<dbReference type="PANTHER" id="PTHR33734:SF22">
    <property type="entry name" value="MEMBRANE-BOUND LYTIC MUREIN TRANSGLYCOSYLASE D"/>
    <property type="match status" value="1"/>
</dbReference>
<gene>
    <name evidence="3" type="ORF">P9271_14275</name>
</gene>
<evidence type="ECO:0000259" key="2">
    <source>
        <dbReference type="PROSITE" id="PS51782"/>
    </source>
</evidence>
<keyword evidence="4" id="KW-1185">Reference proteome</keyword>
<feature type="domain" description="LysM" evidence="2">
    <location>
        <begin position="158"/>
        <end position="201"/>
    </location>
</feature>
<dbReference type="SMART" id="SM00257">
    <property type="entry name" value="LysM"/>
    <property type="match status" value="4"/>
</dbReference>
<feature type="domain" description="LysM" evidence="2">
    <location>
        <begin position="306"/>
        <end position="349"/>
    </location>
</feature>
<feature type="domain" description="LysM" evidence="2">
    <location>
        <begin position="232"/>
        <end position="275"/>
    </location>
</feature>
<dbReference type="PROSITE" id="PS51782">
    <property type="entry name" value="LYSM"/>
    <property type="match status" value="3"/>
</dbReference>
<dbReference type="RefSeq" id="WP_066233946.1">
    <property type="nucleotide sequence ID" value="NZ_JARTFQ010000005.1"/>
</dbReference>
<evidence type="ECO:0000256" key="1">
    <source>
        <dbReference type="SAM" id="MobiDB-lite"/>
    </source>
</evidence>
<organism evidence="3 4">
    <name type="scientific">Metabacillus fastidiosus</name>
    <dbReference type="NCBI Taxonomy" id="1458"/>
    <lineage>
        <taxon>Bacteria</taxon>
        <taxon>Bacillati</taxon>
        <taxon>Bacillota</taxon>
        <taxon>Bacilli</taxon>
        <taxon>Bacillales</taxon>
        <taxon>Bacillaceae</taxon>
        <taxon>Metabacillus</taxon>
    </lineage>
</organism>